<dbReference type="Gene3D" id="3.40.50.10810">
    <property type="entry name" value="Tandem AAA-ATPase domain"/>
    <property type="match status" value="1"/>
</dbReference>
<organism evidence="21 22">
    <name type="scientific">Tribonema minus</name>
    <dbReference type="NCBI Taxonomy" id="303371"/>
    <lineage>
        <taxon>Eukaryota</taxon>
        <taxon>Sar</taxon>
        <taxon>Stramenopiles</taxon>
        <taxon>Ochrophyta</taxon>
        <taxon>PX clade</taxon>
        <taxon>Xanthophyceae</taxon>
        <taxon>Tribonematales</taxon>
        <taxon>Tribonemataceae</taxon>
        <taxon>Tribonema</taxon>
    </lineage>
</organism>
<dbReference type="GO" id="GO:0003677">
    <property type="term" value="F:DNA binding"/>
    <property type="evidence" value="ECO:0007669"/>
    <property type="project" value="UniProtKB-KW"/>
</dbReference>
<feature type="compositionally biased region" description="Acidic residues" evidence="17">
    <location>
        <begin position="938"/>
        <end position="969"/>
    </location>
</feature>
<sequence length="2672" mass="283007">MQDAGPEFECSTCSRDLSDGLFTVTEHPVLHDVAICDLCAASFPAECASGSDDYCGWCGEADVEPLYLCDTCGRAFCHNCIGQNLGEQEADAVAAADIFCCYSCDPAKLYSLQRAHAAFRAKPPVLYEVLHDSTKNQAADPAVSAAFNATLFAGRSMEEAIEASCSIQDVPTAVTTSAPAAAAPAASAADAAAGGAADVTVTRPSAADTTAVSRSEAAVRLRQVASALDAAMSIQARACGVLDDPAHWDELKRDIATELRARSGEEPEAADIEADLQGTLRRWQTHADRAVEAVDSLCEKLDLLGVNTPALLRYLAAVYGLGEQRGSATGTLEGGDDAGLDEESETEPDAMQEIKADQNLTEKLCGAGPTHRWWSMESLRVVTAHVRRTCGAAAFASADTTDLCAELSDFYGRGHGGDARALTPTQLQQWGVVGDAAAQRLLALLQHMQRDGDAWFAPGAMREAVLHLRRSLGTAAFSADLVPLCFALSDYLSGAGDARALTREQLRGWGVVGDAAAERLRLMLRNLQDIAHQHMEAKLLPDLLPAVSAAVCSFWCSDGADSEYHQAYAIGQPNRSSGDHRLNLLPFTHRSCQVEHEMEQLTGAVDRELAEQRAQKLTLQVRAGDDTAASEVQQLLSKARRHWRSSGIPEDFIEEDEGDEGSVAGDGDAQLDPSLVVEDLGGDGPLGYDPSRRSQALQAPASEQEAEMLRQLFQKLLKAADEDIERQQQEAQQQQQQGGGGGAGSRGQVPRVLRINVHDESADKAADVVLRKRAIQRTAKARQRAPRRANPQPGPTPHARRQTGGTVMGPRQPLPLQRQQQEGPTTAAFTASVGVSAAAASAEADDNDSDSADIYFGAMPDEAIGGGIREREASSVDRGGRDDYSGGGGGGNCYLDDSMEDEEMSQIIYASGDITPRQGGGSDAEGQHGSGYDHGSEAADEAADEAAPTDDETVAQADEERDMDIENEVDSDHGEAAAAAAEAEGGGGSDAHADADAPESGESRNDGGSAGDDVSSDDADGGADGADGGDGEEGGAAAAAQPESYVLPRPTKKQFRQAVREVFGACDELVVATVLATNPRTLDAAMLQYQEVLSSAQLQTSKRPRRHPKSCLICRMANPHVVWRELRIGKDFKPQEGDSAAPGPLYTCDQDVCRCAAKARGYIDLKEEEAANRRPGFWDIISESDTADSDAEVQVTGRRRPRGSHSAADQQQDVKPSAEELDAAEAEAGASGSDGAGEESDGEQREEGDGGGAAAATATAEVEGSGSDSGSDGIASYDGGDGGYDYEGPEGEGAAAADGPTQPQGARDDLTQPQASAAPGDTAARLGTGSSDAADSDGEGGEAAQEEQSSAAEESESSDGSGSVSGASRRGAAKTKRPSTSSAGAAAAEKKDGASKRLGGSGDGLGTADVIGAASGGRGRGGSGSSSDSGSSSGGGGGSAKPPLAVKSSTPLVPSTPTRPVAAASGSETDTDEDVPRSTQKRRTLQVLNDDDDAADSGGGAKSSSGGAGGRGGRGGGVLASSKSSLSSGDESPVIGGSVCAAAPPRRRAPPPASQPHPDDIIDLLDSDDEGDDPAPAAKPAARSSAAAAVKAPATSDDESSTESDGSQRGKRPTNGRKRLHRQGKRGEQAGKEGGKGGKGAAPRVERALFDSDDASADDSDSDSDSESKPPASTLALQQLLHASAKQTPMAMCMYFINGSACMLKSPMSCSNLLERHFSRKAAAEEARRALLMQAEEAAAKAAAKKAQEQEAEERLDTDPNVMFSLEEGVAVRGRIAKHLKAHQREGVAFMYSSLVKSAEELKSEAARVKEGRDDRDSIAEAKRKIKLPGSPGGCILAHCMGLVVALLSAMLTSPALRAIKKPNDRDPMLATVLIVVPKNVIRNWEEEFVRWGVTGNDCTAYVLDLSEHMGTAMVEKRAEVLHLWHKGPPATTDRYGADSRLGRVLIMSYEALARFYTLVQTSESKLKDGQPLKASITKIKECLFGEGPDVLIADEGHLVRNNQSIRYKALDSVKTRRRALLTGSPLQNNLMEYYHMVSFVRPGLLGSEGYFKDAFSKPIDAGNAIDCSRNKADRMRRRVHVLRTKIAPFVHRRDSSVLIRELQRPPQASHRCAVAPAFKVEVACACCMVHDAGKPPAEYVIGVQRTPKQRDMERTIFKSYMTKNGKLSIFRAMHGLHFAWAHPELARHIIEHNLLLDAAASDGDEEVDDKDMDAKMQDALDRLGQGKRAGANGGGTAGGAGSEDEFVEDPEDDEDRAFIVDDDVVEYESDAEADDAVWAGEDTDYEPAAKPKAKRRKMQQGRRSSSGTAGSDADAAAGKGKRRRSEAALSATRDQRKKKAAKRRAKLKDVPLDLDAALDMNEFDVRESGKLVMLMEIVAQAVLVGDKVVVFSKYTTILNLLERLLTRSKGWGDAVSVAPPQGGGTTWGPWRPNRHYFRIDGSVSARDRQQRVNAFNKAGCKAHLFMVSTGAGSVGINLVAANRVVLLDTSWNPANDLQAMFRCYRFGQTKDVVVYRLLCHESAEEKIYMLQTSKRALAENVVDKKSILPQFMKSDKELGLNKYAQDGPAAEIQAVLAGLQGESPVVAAVVAMMADAAKSEVTSGLQNVLKRLQQAGGEADIKDGVLLRIVKHHTDWIKSCHQNSQLLQHDPDLQLRPEVCMYFVGARRAAL</sequence>
<dbReference type="Proteomes" id="UP000664859">
    <property type="component" value="Unassembled WGS sequence"/>
</dbReference>
<dbReference type="InterPro" id="IPR011011">
    <property type="entry name" value="Znf_FYVE_PHD"/>
</dbReference>
<keyword evidence="10" id="KW-0862">Zinc</keyword>
<keyword evidence="7" id="KW-0863">Zinc-finger</keyword>
<feature type="compositionally biased region" description="Gly residues" evidence="17">
    <location>
        <begin position="2232"/>
        <end position="2242"/>
    </location>
</feature>
<keyword evidence="16" id="KW-0175">Coiled coil</keyword>
<dbReference type="GO" id="GO:0005634">
    <property type="term" value="C:nucleus"/>
    <property type="evidence" value="ECO:0007669"/>
    <property type="project" value="UniProtKB-SubCell"/>
</dbReference>
<dbReference type="SUPFAM" id="SSF52540">
    <property type="entry name" value="P-loop containing nucleoside triphosphate hydrolases"/>
    <property type="match status" value="2"/>
</dbReference>
<evidence type="ECO:0000256" key="16">
    <source>
        <dbReference type="SAM" id="Coils"/>
    </source>
</evidence>
<feature type="region of interest" description="Disordered" evidence="17">
    <location>
        <begin position="1183"/>
        <end position="1672"/>
    </location>
</feature>
<feature type="compositionally biased region" description="Acidic residues" evidence="17">
    <location>
        <begin position="1561"/>
        <end position="1573"/>
    </location>
</feature>
<evidence type="ECO:0000259" key="18">
    <source>
        <dbReference type="PROSITE" id="PS51192"/>
    </source>
</evidence>
<keyword evidence="14" id="KW-0539">Nucleus</keyword>
<keyword evidence="5" id="KW-0479">Metal-binding</keyword>
<feature type="compositionally biased region" description="Gly residues" evidence="17">
    <location>
        <begin position="1497"/>
        <end position="1518"/>
    </location>
</feature>
<feature type="region of interest" description="Disordered" evidence="17">
    <location>
        <begin position="647"/>
        <end position="705"/>
    </location>
</feature>
<evidence type="ECO:0000256" key="15">
    <source>
        <dbReference type="ARBA" id="ARBA00031106"/>
    </source>
</evidence>
<dbReference type="GO" id="GO:0004386">
    <property type="term" value="F:helicase activity"/>
    <property type="evidence" value="ECO:0007669"/>
    <property type="project" value="UniProtKB-KW"/>
</dbReference>
<evidence type="ECO:0000256" key="1">
    <source>
        <dbReference type="ARBA" id="ARBA00004123"/>
    </source>
</evidence>
<protein>
    <recommendedName>
        <fullName evidence="15">ATP-dependent helicase ATRX</fullName>
    </recommendedName>
</protein>
<dbReference type="CDD" id="cd18793">
    <property type="entry name" value="SF2_C_SNF"/>
    <property type="match status" value="1"/>
</dbReference>
<dbReference type="Pfam" id="PF00271">
    <property type="entry name" value="Helicase_C"/>
    <property type="match status" value="1"/>
</dbReference>
<comment type="subcellular location">
    <subcellularLocation>
        <location evidence="2">Chromosome</location>
        <location evidence="2">Telomere</location>
    </subcellularLocation>
    <subcellularLocation>
        <location evidence="1">Nucleus</location>
    </subcellularLocation>
</comment>
<evidence type="ECO:0000256" key="2">
    <source>
        <dbReference type="ARBA" id="ARBA00004574"/>
    </source>
</evidence>
<feature type="compositionally biased region" description="Low complexity" evidence="17">
    <location>
        <begin position="1574"/>
        <end position="1595"/>
    </location>
</feature>
<evidence type="ECO:0000256" key="12">
    <source>
        <dbReference type="ARBA" id="ARBA00022895"/>
    </source>
</evidence>
<dbReference type="SUPFAM" id="SSF57903">
    <property type="entry name" value="FYVE/PHD zinc finger"/>
    <property type="match status" value="1"/>
</dbReference>
<feature type="domain" description="PHD-type" evidence="20">
    <location>
        <begin position="1"/>
        <end position="132"/>
    </location>
</feature>
<evidence type="ECO:0000259" key="19">
    <source>
        <dbReference type="PROSITE" id="PS51194"/>
    </source>
</evidence>
<dbReference type="EMBL" id="JAFCMP010000075">
    <property type="protein sequence ID" value="KAG5188171.1"/>
    <property type="molecule type" value="Genomic_DNA"/>
</dbReference>
<dbReference type="GO" id="GO:0008270">
    <property type="term" value="F:zinc ion binding"/>
    <property type="evidence" value="ECO:0007669"/>
    <property type="project" value="UniProtKB-KW"/>
</dbReference>
<dbReference type="InterPro" id="IPR025766">
    <property type="entry name" value="ADD"/>
</dbReference>
<feature type="coiled-coil region" evidence="16">
    <location>
        <begin position="1721"/>
        <end position="1755"/>
    </location>
</feature>
<evidence type="ECO:0000256" key="6">
    <source>
        <dbReference type="ARBA" id="ARBA00022741"/>
    </source>
</evidence>
<feature type="compositionally biased region" description="Low complexity" evidence="17">
    <location>
        <begin position="1519"/>
        <end position="1532"/>
    </location>
</feature>
<dbReference type="PROSITE" id="PS51192">
    <property type="entry name" value="HELICASE_ATP_BIND_1"/>
    <property type="match status" value="1"/>
</dbReference>
<dbReference type="InterPro" id="IPR038718">
    <property type="entry name" value="SNF2-like_sf"/>
</dbReference>
<dbReference type="InterPro" id="IPR049730">
    <property type="entry name" value="SNF2/RAD54-like_C"/>
</dbReference>
<feature type="compositionally biased region" description="Acidic residues" evidence="17">
    <location>
        <begin position="1651"/>
        <end position="1665"/>
    </location>
</feature>
<keyword evidence="11" id="KW-0067">ATP-binding</keyword>
<accession>A0A836CLW4</accession>
<feature type="domain" description="Helicase ATP-binding" evidence="18">
    <location>
        <begin position="1826"/>
        <end position="2044"/>
    </location>
</feature>
<dbReference type="PANTHER" id="PTHR45797:SF1">
    <property type="entry name" value="HELICASE ARIP4"/>
    <property type="match status" value="1"/>
</dbReference>
<keyword evidence="22" id="KW-1185">Reference proteome</keyword>
<proteinExistence type="inferred from homology"/>
<dbReference type="GO" id="GO:0016887">
    <property type="term" value="F:ATP hydrolysis activity"/>
    <property type="evidence" value="ECO:0007669"/>
    <property type="project" value="InterPro"/>
</dbReference>
<evidence type="ECO:0000256" key="5">
    <source>
        <dbReference type="ARBA" id="ARBA00022723"/>
    </source>
</evidence>
<dbReference type="SMART" id="SM00490">
    <property type="entry name" value="HELICc"/>
    <property type="match status" value="1"/>
</dbReference>
<evidence type="ECO:0000256" key="10">
    <source>
        <dbReference type="ARBA" id="ARBA00022833"/>
    </source>
</evidence>
<dbReference type="PROSITE" id="PS51194">
    <property type="entry name" value="HELICASE_CTER"/>
    <property type="match status" value="1"/>
</dbReference>
<keyword evidence="4" id="KW-0158">Chromosome</keyword>
<dbReference type="InterPro" id="IPR000330">
    <property type="entry name" value="SNF2_N"/>
</dbReference>
<evidence type="ECO:0000256" key="8">
    <source>
        <dbReference type="ARBA" id="ARBA00022801"/>
    </source>
</evidence>
<feature type="compositionally biased region" description="Low complexity" evidence="17">
    <location>
        <begin position="1342"/>
        <end position="1368"/>
    </location>
</feature>
<feature type="compositionally biased region" description="Low complexity" evidence="17">
    <location>
        <begin position="810"/>
        <end position="842"/>
    </location>
</feature>
<evidence type="ECO:0000256" key="11">
    <source>
        <dbReference type="ARBA" id="ARBA00022840"/>
    </source>
</evidence>
<feature type="compositionally biased region" description="Basic residues" evidence="17">
    <location>
        <begin position="2336"/>
        <end position="2345"/>
    </location>
</feature>
<dbReference type="GO" id="GO:0000781">
    <property type="term" value="C:chromosome, telomeric region"/>
    <property type="evidence" value="ECO:0007669"/>
    <property type="project" value="UniProtKB-SubCell"/>
</dbReference>
<evidence type="ECO:0000313" key="21">
    <source>
        <dbReference type="EMBL" id="KAG5188171.1"/>
    </source>
</evidence>
<name>A0A836CLW4_9STRA</name>
<feature type="compositionally biased region" description="Polar residues" evidence="17">
    <location>
        <begin position="1447"/>
        <end position="1458"/>
    </location>
</feature>
<dbReference type="GO" id="GO:0005524">
    <property type="term" value="F:ATP binding"/>
    <property type="evidence" value="ECO:0007669"/>
    <property type="project" value="UniProtKB-KW"/>
</dbReference>
<dbReference type="InterPro" id="IPR014001">
    <property type="entry name" value="Helicase_ATP-bd"/>
</dbReference>
<dbReference type="GO" id="GO:0010468">
    <property type="term" value="P:regulation of gene expression"/>
    <property type="evidence" value="ECO:0007669"/>
    <property type="project" value="UniProtKB-ARBA"/>
</dbReference>
<feature type="compositionally biased region" description="Basic residues" evidence="17">
    <location>
        <begin position="1609"/>
        <end position="1624"/>
    </location>
</feature>
<dbReference type="OrthoDB" id="2020972at2759"/>
<dbReference type="Gene3D" id="3.40.50.300">
    <property type="entry name" value="P-loop containing nucleotide triphosphate hydrolases"/>
    <property type="match status" value="1"/>
</dbReference>
<dbReference type="Pfam" id="PF00176">
    <property type="entry name" value="SNF2-rel_dom"/>
    <property type="match status" value="1"/>
</dbReference>
<feature type="compositionally biased region" description="Acidic residues" evidence="17">
    <location>
        <begin position="2243"/>
        <end position="2286"/>
    </location>
</feature>
<keyword evidence="12" id="KW-0779">Telomere</keyword>
<feature type="compositionally biased region" description="Basic residues" evidence="17">
    <location>
        <begin position="777"/>
        <end position="787"/>
    </location>
</feature>
<feature type="compositionally biased region" description="Basic residues" evidence="17">
    <location>
        <begin position="2292"/>
        <end position="2301"/>
    </location>
</feature>
<feature type="region of interest" description="Disordered" evidence="17">
    <location>
        <begin position="777"/>
        <end position="1049"/>
    </location>
</feature>
<evidence type="ECO:0000256" key="9">
    <source>
        <dbReference type="ARBA" id="ARBA00022806"/>
    </source>
</evidence>
<dbReference type="PANTHER" id="PTHR45797">
    <property type="entry name" value="RAD54-LIKE"/>
    <property type="match status" value="1"/>
</dbReference>
<reference evidence="21" key="1">
    <citation type="submission" date="2021-02" db="EMBL/GenBank/DDBJ databases">
        <title>First Annotated Genome of the Yellow-green Alga Tribonema minus.</title>
        <authorList>
            <person name="Mahan K.M."/>
        </authorList>
    </citation>
    <scope>NUCLEOTIDE SEQUENCE</scope>
    <source>
        <strain evidence="21">UTEX B ZZ1240</strain>
    </source>
</reference>
<dbReference type="PROSITE" id="PS51533">
    <property type="entry name" value="ADD"/>
    <property type="match status" value="1"/>
</dbReference>
<evidence type="ECO:0000256" key="3">
    <source>
        <dbReference type="ARBA" id="ARBA00007025"/>
    </source>
</evidence>
<evidence type="ECO:0000256" key="13">
    <source>
        <dbReference type="ARBA" id="ARBA00023125"/>
    </source>
</evidence>
<feature type="compositionally biased region" description="Basic and acidic residues" evidence="17">
    <location>
        <begin position="991"/>
        <end position="1005"/>
    </location>
</feature>
<keyword evidence="6" id="KW-0547">Nucleotide-binding</keyword>
<feature type="compositionally biased region" description="Low complexity" evidence="17">
    <location>
        <begin position="2302"/>
        <end position="2319"/>
    </location>
</feature>
<feature type="compositionally biased region" description="Acidic residues" evidence="17">
    <location>
        <begin position="1014"/>
        <end position="1033"/>
    </location>
</feature>
<dbReference type="SMART" id="SM00487">
    <property type="entry name" value="DEXDc"/>
    <property type="match status" value="1"/>
</dbReference>
<evidence type="ECO:0000256" key="7">
    <source>
        <dbReference type="ARBA" id="ARBA00022771"/>
    </source>
</evidence>
<feature type="compositionally biased region" description="Basic and acidic residues" evidence="17">
    <location>
        <begin position="868"/>
        <end position="884"/>
    </location>
</feature>
<dbReference type="InterPro" id="IPR001650">
    <property type="entry name" value="Helicase_C-like"/>
</dbReference>
<keyword evidence="13" id="KW-0238">DNA-binding</keyword>
<keyword evidence="8" id="KW-0378">Hydrolase</keyword>
<evidence type="ECO:0000259" key="20">
    <source>
        <dbReference type="PROSITE" id="PS51533"/>
    </source>
</evidence>
<comment type="caution">
    <text evidence="21">The sequence shown here is derived from an EMBL/GenBank/DDBJ whole genome shotgun (WGS) entry which is preliminary data.</text>
</comment>
<evidence type="ECO:0000256" key="14">
    <source>
        <dbReference type="ARBA" id="ARBA00023242"/>
    </source>
</evidence>
<evidence type="ECO:0000256" key="4">
    <source>
        <dbReference type="ARBA" id="ARBA00022454"/>
    </source>
</evidence>
<feature type="compositionally biased region" description="Gly residues" evidence="17">
    <location>
        <begin position="1414"/>
        <end position="1424"/>
    </location>
</feature>
<feature type="domain" description="Helicase C-terminal" evidence="19">
    <location>
        <begin position="2377"/>
        <end position="2556"/>
    </location>
</feature>
<dbReference type="InterPro" id="IPR027417">
    <property type="entry name" value="P-loop_NTPase"/>
</dbReference>
<comment type="similarity">
    <text evidence="3">Belongs to the SNF2/RAD54 helicase family.</text>
</comment>
<evidence type="ECO:0000313" key="22">
    <source>
        <dbReference type="Proteomes" id="UP000664859"/>
    </source>
</evidence>
<dbReference type="InterPro" id="IPR044574">
    <property type="entry name" value="ARIP4-like"/>
</dbReference>
<feature type="compositionally biased region" description="Low complexity" evidence="17">
    <location>
        <begin position="1254"/>
        <end position="1278"/>
    </location>
</feature>
<evidence type="ECO:0000256" key="17">
    <source>
        <dbReference type="SAM" id="MobiDB-lite"/>
    </source>
</evidence>
<feature type="region of interest" description="Disordered" evidence="17">
    <location>
        <begin position="723"/>
        <end position="748"/>
    </location>
</feature>
<keyword evidence="9" id="KW-0347">Helicase</keyword>
<gene>
    <name evidence="21" type="ORF">JKP88DRAFT_267660</name>
</gene>
<feature type="compositionally biased region" description="Acidic residues" evidence="17">
    <location>
        <begin position="651"/>
        <end position="660"/>
    </location>
</feature>
<feature type="region of interest" description="Disordered" evidence="17">
    <location>
        <begin position="2225"/>
        <end position="2345"/>
    </location>
</feature>
<feature type="compositionally biased region" description="Basic and acidic residues" evidence="17">
    <location>
        <begin position="1625"/>
        <end position="1636"/>
    </location>
</feature>